<name>R0I7Z4_9BRAS</name>
<evidence type="ECO:0000313" key="2">
    <source>
        <dbReference type="EMBL" id="EOA34225.1"/>
    </source>
</evidence>
<evidence type="ECO:0000259" key="1">
    <source>
        <dbReference type="PROSITE" id="PS50181"/>
    </source>
</evidence>
<reference evidence="3" key="1">
    <citation type="journal article" date="2013" name="Nat. Genet.">
        <title>The Capsella rubella genome and the genomic consequences of rapid mating system evolution.</title>
        <authorList>
            <person name="Slotte T."/>
            <person name="Hazzouri K.M."/>
            <person name="Agren J.A."/>
            <person name="Koenig D."/>
            <person name="Maumus F."/>
            <person name="Guo Y.L."/>
            <person name="Steige K."/>
            <person name="Platts A.E."/>
            <person name="Escobar J.S."/>
            <person name="Newman L.K."/>
            <person name="Wang W."/>
            <person name="Mandakova T."/>
            <person name="Vello E."/>
            <person name="Smith L.M."/>
            <person name="Henz S.R."/>
            <person name="Steffen J."/>
            <person name="Takuno S."/>
            <person name="Brandvain Y."/>
            <person name="Coop G."/>
            <person name="Andolfatto P."/>
            <person name="Hu T.T."/>
            <person name="Blanchette M."/>
            <person name="Clark R.M."/>
            <person name="Quesneville H."/>
            <person name="Nordborg M."/>
            <person name="Gaut B.S."/>
            <person name="Lysak M.A."/>
            <person name="Jenkins J."/>
            <person name="Grimwood J."/>
            <person name="Chapman J."/>
            <person name="Prochnik S."/>
            <person name="Shu S."/>
            <person name="Rokhsar D."/>
            <person name="Schmutz J."/>
            <person name="Weigel D."/>
            <person name="Wright S.I."/>
        </authorList>
    </citation>
    <scope>NUCLEOTIDE SEQUENCE [LARGE SCALE GENOMIC DNA]</scope>
    <source>
        <strain evidence="3">cv. Monte Gargano</strain>
    </source>
</reference>
<dbReference type="SMART" id="SM00256">
    <property type="entry name" value="FBOX"/>
    <property type="match status" value="1"/>
</dbReference>
<dbReference type="Gene3D" id="1.20.1280.50">
    <property type="match status" value="1"/>
</dbReference>
<proteinExistence type="predicted"/>
<keyword evidence="3" id="KW-1185">Reference proteome</keyword>
<dbReference type="PANTHER" id="PTHR31672">
    <property type="entry name" value="BNACNNG10540D PROTEIN"/>
    <property type="match status" value="1"/>
</dbReference>
<protein>
    <recommendedName>
        <fullName evidence="1">F-box domain-containing protein</fullName>
    </recommendedName>
</protein>
<dbReference type="Pfam" id="PF07734">
    <property type="entry name" value="FBA_1"/>
    <property type="match status" value="1"/>
</dbReference>
<sequence>MNNMSNLPRDLVEEILSRVPVKYRRAVRFTCKTWNTLTKDDSFVKKHVGQAKLASAKTKEFMVIMTMGFRVYLTSVNLHSNVIKHEAKFTSLDDSDVLDVVRVIHCDGLLLYITKGSSKLVVWNPYCGQPRWIEFEPSFNRTGIYLYALGYEKHINCCDSHKILRFSNFFYKLKEFKIYDFNSDKWRVLDVTPDEKIRIPYHSRGVSLKGNTYWFAETRDGHDCLILSFDFTRERFWLPLSMPFKYWKPEDLVTLSSVRDEQLAVLHQRSDTFMMEFWITTKIEPNMVSWNTKLFLAVNMVRPHSHFGLGFTFMSLSFFINEEKKAALVFSKDQGVSPTRDIAYIVGMDGTLKEAYLCVHEKYRYPLACSYVPSLVQL</sequence>
<dbReference type="NCBIfam" id="TIGR01640">
    <property type="entry name" value="F_box_assoc_1"/>
    <property type="match status" value="1"/>
</dbReference>
<dbReference type="AlphaFoldDB" id="R0I7Z4"/>
<dbReference type="Pfam" id="PF00646">
    <property type="entry name" value="F-box"/>
    <property type="match status" value="1"/>
</dbReference>
<dbReference type="InterPro" id="IPR006527">
    <property type="entry name" value="F-box-assoc_dom_typ1"/>
</dbReference>
<dbReference type="EMBL" id="KB870806">
    <property type="protein sequence ID" value="EOA34225.1"/>
    <property type="molecule type" value="Genomic_DNA"/>
</dbReference>
<dbReference type="InterPro" id="IPR017451">
    <property type="entry name" value="F-box-assoc_interact_dom"/>
</dbReference>
<dbReference type="InterPro" id="IPR001810">
    <property type="entry name" value="F-box_dom"/>
</dbReference>
<dbReference type="KEGG" id="crb:17894340"/>
<dbReference type="PROSITE" id="PS50181">
    <property type="entry name" value="FBOX"/>
    <property type="match status" value="1"/>
</dbReference>
<dbReference type="PANTHER" id="PTHR31672:SF13">
    <property type="entry name" value="F-BOX PROTEIN CPR30-LIKE"/>
    <property type="match status" value="1"/>
</dbReference>
<dbReference type="Proteomes" id="UP000029121">
    <property type="component" value="Unassembled WGS sequence"/>
</dbReference>
<dbReference type="CDD" id="cd22157">
    <property type="entry name" value="F-box_AtFBW1-like"/>
    <property type="match status" value="1"/>
</dbReference>
<accession>R0I7Z4</accession>
<dbReference type="InterPro" id="IPR050796">
    <property type="entry name" value="SCF_F-box_component"/>
</dbReference>
<dbReference type="SUPFAM" id="SSF81383">
    <property type="entry name" value="F-box domain"/>
    <property type="match status" value="1"/>
</dbReference>
<evidence type="ECO:0000313" key="3">
    <source>
        <dbReference type="Proteomes" id="UP000029121"/>
    </source>
</evidence>
<feature type="domain" description="F-box" evidence="1">
    <location>
        <begin position="1"/>
        <end position="47"/>
    </location>
</feature>
<dbReference type="SUPFAM" id="SSF50965">
    <property type="entry name" value="Galactose oxidase, central domain"/>
    <property type="match status" value="1"/>
</dbReference>
<dbReference type="InterPro" id="IPR011043">
    <property type="entry name" value="Gal_Oxase/kelch_b-propeller"/>
</dbReference>
<gene>
    <name evidence="2" type="ORF">CARUB_v10021736mg</name>
</gene>
<dbReference type="InterPro" id="IPR036047">
    <property type="entry name" value="F-box-like_dom_sf"/>
</dbReference>
<organism evidence="2 3">
    <name type="scientific">Capsella rubella</name>
    <dbReference type="NCBI Taxonomy" id="81985"/>
    <lineage>
        <taxon>Eukaryota</taxon>
        <taxon>Viridiplantae</taxon>
        <taxon>Streptophyta</taxon>
        <taxon>Embryophyta</taxon>
        <taxon>Tracheophyta</taxon>
        <taxon>Spermatophyta</taxon>
        <taxon>Magnoliopsida</taxon>
        <taxon>eudicotyledons</taxon>
        <taxon>Gunneridae</taxon>
        <taxon>Pentapetalae</taxon>
        <taxon>rosids</taxon>
        <taxon>malvids</taxon>
        <taxon>Brassicales</taxon>
        <taxon>Brassicaceae</taxon>
        <taxon>Camelineae</taxon>
        <taxon>Capsella</taxon>
    </lineage>
</organism>
<dbReference type="OrthoDB" id="1867629at2759"/>